<dbReference type="NCBIfam" id="TIGR03143">
    <property type="entry name" value="AhpF_homolog"/>
    <property type="match status" value="1"/>
</dbReference>
<dbReference type="RefSeq" id="WP_190997561.1">
    <property type="nucleotide sequence ID" value="NZ_JACXSI010000012.1"/>
</dbReference>
<reference evidence="7" key="1">
    <citation type="submission" date="2020-09" db="EMBL/GenBank/DDBJ databases">
        <title>Bacillus faecalis sp. nov., a moderately halophilic bacterium isolated from cow faeces.</title>
        <authorList>
            <person name="Jiang L."/>
            <person name="Lee J."/>
        </authorList>
    </citation>
    <scope>NUCLEOTIDE SEQUENCE</scope>
    <source>
        <strain evidence="7">AGMB 02131</strain>
    </source>
</reference>
<comment type="caution">
    <text evidence="7">The sequence shown here is derived from an EMBL/GenBank/DDBJ whole genome shotgun (WGS) entry which is preliminary data.</text>
</comment>
<evidence type="ECO:0000256" key="4">
    <source>
        <dbReference type="ARBA" id="ARBA00023002"/>
    </source>
</evidence>
<dbReference type="InterPro" id="IPR012336">
    <property type="entry name" value="Thioredoxin-like_fold"/>
</dbReference>
<dbReference type="CDD" id="cd03026">
    <property type="entry name" value="AhpF_NTD_C"/>
    <property type="match status" value="1"/>
</dbReference>
<dbReference type="Proteomes" id="UP000602076">
    <property type="component" value="Unassembled WGS sequence"/>
</dbReference>
<proteinExistence type="predicted"/>
<evidence type="ECO:0000256" key="2">
    <source>
        <dbReference type="ARBA" id="ARBA00011738"/>
    </source>
</evidence>
<organism evidence="7 8">
    <name type="scientific">Peribacillus faecalis</name>
    <dbReference type="NCBI Taxonomy" id="2772559"/>
    <lineage>
        <taxon>Bacteria</taxon>
        <taxon>Bacillati</taxon>
        <taxon>Bacillota</taxon>
        <taxon>Bacilli</taxon>
        <taxon>Bacillales</taxon>
        <taxon>Bacillaceae</taxon>
        <taxon>Peribacillus</taxon>
    </lineage>
</organism>
<comment type="cofactor">
    <cofactor evidence="1">
        <name>FAD</name>
        <dbReference type="ChEBI" id="CHEBI:57692"/>
    </cofactor>
</comment>
<evidence type="ECO:0000256" key="3">
    <source>
        <dbReference type="ARBA" id="ARBA00022630"/>
    </source>
</evidence>
<dbReference type="PANTHER" id="PTHR48105">
    <property type="entry name" value="THIOREDOXIN REDUCTASE 1-RELATED-RELATED"/>
    <property type="match status" value="1"/>
</dbReference>
<keyword evidence="3" id="KW-0285">Flavoprotein</keyword>
<dbReference type="InterPro" id="IPR044142">
    <property type="entry name" value="AhpF_NTD_N"/>
</dbReference>
<evidence type="ECO:0000259" key="5">
    <source>
        <dbReference type="Pfam" id="PF07992"/>
    </source>
</evidence>
<dbReference type="GO" id="GO:0016491">
    <property type="term" value="F:oxidoreductase activity"/>
    <property type="evidence" value="ECO:0007669"/>
    <property type="project" value="UniProtKB-KW"/>
</dbReference>
<evidence type="ECO:0000259" key="6">
    <source>
        <dbReference type="Pfam" id="PF13192"/>
    </source>
</evidence>
<dbReference type="CDD" id="cd02974">
    <property type="entry name" value="AhpF_NTD_N"/>
    <property type="match status" value="1"/>
</dbReference>
<accession>A0A927HC38</accession>
<dbReference type="Pfam" id="PF13192">
    <property type="entry name" value="Thioredoxin_3"/>
    <property type="match status" value="1"/>
</dbReference>
<feature type="domain" description="Thioredoxin-like fold" evidence="6">
    <location>
        <begin position="476"/>
        <end position="551"/>
    </location>
</feature>
<keyword evidence="4" id="KW-0560">Oxidoreductase</keyword>
<evidence type="ECO:0000313" key="8">
    <source>
        <dbReference type="Proteomes" id="UP000602076"/>
    </source>
</evidence>
<dbReference type="InterPro" id="IPR023753">
    <property type="entry name" value="FAD/NAD-binding_dom"/>
</dbReference>
<gene>
    <name evidence="7" type="ORF">IEO70_06555</name>
</gene>
<keyword evidence="8" id="KW-1185">Reference proteome</keyword>
<comment type="subunit">
    <text evidence="2">Homodimer.</text>
</comment>
<dbReference type="AlphaFoldDB" id="A0A927HC38"/>
<dbReference type="EMBL" id="JACXSI010000012">
    <property type="protein sequence ID" value="MBD3108023.1"/>
    <property type="molecule type" value="Genomic_DNA"/>
</dbReference>
<dbReference type="PRINTS" id="PR00469">
    <property type="entry name" value="PNDRDTASEII"/>
</dbReference>
<dbReference type="PRINTS" id="PR00368">
    <property type="entry name" value="FADPNR"/>
</dbReference>
<dbReference type="InterPro" id="IPR036249">
    <property type="entry name" value="Thioredoxin-like_sf"/>
</dbReference>
<evidence type="ECO:0000313" key="7">
    <source>
        <dbReference type="EMBL" id="MBD3108023.1"/>
    </source>
</evidence>
<dbReference type="SUPFAM" id="SSF51905">
    <property type="entry name" value="FAD/NAD(P)-binding domain"/>
    <property type="match status" value="1"/>
</dbReference>
<evidence type="ECO:0000256" key="1">
    <source>
        <dbReference type="ARBA" id="ARBA00001974"/>
    </source>
</evidence>
<dbReference type="SUPFAM" id="SSF52833">
    <property type="entry name" value="Thioredoxin-like"/>
    <property type="match status" value="2"/>
</dbReference>
<dbReference type="InterPro" id="IPR036188">
    <property type="entry name" value="FAD/NAD-bd_sf"/>
</dbReference>
<dbReference type="Gene3D" id="3.40.30.80">
    <property type="match status" value="1"/>
</dbReference>
<feature type="domain" description="FAD/NAD(P)-binding" evidence="5">
    <location>
        <begin position="5"/>
        <end position="297"/>
    </location>
</feature>
<name>A0A927HC38_9BACI</name>
<dbReference type="InterPro" id="IPR044141">
    <property type="entry name" value="AhpF_NTD_C"/>
</dbReference>
<dbReference type="Pfam" id="PF07992">
    <property type="entry name" value="Pyr_redox_2"/>
    <property type="match status" value="1"/>
</dbReference>
<dbReference type="Gene3D" id="3.50.50.60">
    <property type="entry name" value="FAD/NAD(P)-binding domain"/>
    <property type="match status" value="2"/>
</dbReference>
<dbReference type="InterPro" id="IPR017561">
    <property type="entry name" value="AhpF_homologue_put"/>
</dbReference>
<dbReference type="PROSITE" id="PS51354">
    <property type="entry name" value="GLUTAREDOXIN_2"/>
    <property type="match status" value="1"/>
</dbReference>
<dbReference type="InterPro" id="IPR050097">
    <property type="entry name" value="Ferredoxin-NADP_redctase_2"/>
</dbReference>
<sequence length="552" mass="59908">MEKIYDLLIIGGGPAGLSAGLYAGRAKLKTLIIEKGNFGGQTSTTSEIANYPGIRNISGPGLIEEMRLQNEDFGVEFTKTEVTGVDFSGDVKIIKTINGELKGRAVIIATGASPRKLGFPGEAEFTGRGVAYCSTCDGEFFEGLEVFVIGAGFAAAEEAMYLTRYATKVRIIAREPEFTCAPSIADKVFANDKIEVHFNTELQGVYGDDMIKSARFINNKTNEEWEYTAKEEDGTFGVFVFIGYQPKTDVFKGHIEMDRAGYILTDDDMRTNVKGVYAAGDLRPKSLRQVITAVADGAIAATDAGKYVSEEKERLGIKDEPVEEAKPAKKEEKAATAAGSGKSSLLSDAIRGQLKGIFAKMENDVTLVSIVDESLPKSVELRDFLLDVAELGDKLHLELYNKGENPDMEAKIHADKYPVVSLLNANGEYSGVKYHGVPGGHELNSFILAIYNLAGPGQALDASIMDTIKSIDKKANIKVMVSLACHYCPDVVVGAQRIAIENPNIEAEMVDISQFQDIKKEYKVMSVPAMIINDEQVVFGAKKIDEIAALLV</sequence>
<protein>
    <submittedName>
        <fullName evidence="7">FAD-dependent oxidoreductase</fullName>
    </submittedName>
</protein>